<keyword evidence="1" id="KW-1133">Transmembrane helix</keyword>
<evidence type="ECO:0000313" key="2">
    <source>
        <dbReference type="EMBL" id="AID70972.1"/>
    </source>
</evidence>
<feature type="transmembrane region" description="Helical" evidence="1">
    <location>
        <begin position="100"/>
        <end position="121"/>
    </location>
</feature>
<name>A0A068FS48_9GAMM</name>
<feature type="transmembrane region" description="Helical" evidence="1">
    <location>
        <begin position="45"/>
        <end position="65"/>
    </location>
</feature>
<feature type="transmembrane region" description="Helical" evidence="1">
    <location>
        <begin position="270"/>
        <end position="290"/>
    </location>
</feature>
<organism evidence="2">
    <name type="scientific">Aeromonas bestiarum</name>
    <dbReference type="NCBI Taxonomy" id="105751"/>
    <lineage>
        <taxon>Bacteria</taxon>
        <taxon>Pseudomonadati</taxon>
        <taxon>Pseudomonadota</taxon>
        <taxon>Gammaproteobacteria</taxon>
        <taxon>Aeromonadales</taxon>
        <taxon>Aeromonadaceae</taxon>
        <taxon>Aeromonas</taxon>
    </lineage>
</organism>
<keyword evidence="1" id="KW-0812">Transmembrane</keyword>
<keyword evidence="1" id="KW-0472">Membrane</keyword>
<feature type="transmembrane region" description="Helical" evidence="1">
    <location>
        <begin position="205"/>
        <end position="224"/>
    </location>
</feature>
<feature type="transmembrane region" description="Helical" evidence="1">
    <location>
        <begin position="310"/>
        <end position="330"/>
    </location>
</feature>
<feature type="transmembrane region" description="Helical" evidence="1">
    <location>
        <begin position="342"/>
        <end position="363"/>
    </location>
</feature>
<feature type="transmembrane region" description="Helical" evidence="1">
    <location>
        <begin position="166"/>
        <end position="184"/>
    </location>
</feature>
<reference evidence="2" key="1">
    <citation type="submission" date="2013-05" db="EMBL/GenBank/DDBJ databases">
        <title>The molecular structure and virulence studies of novel O-antigen from Aeromonas hydrophila isolate of epidemic outbreaks in channel catfish.</title>
        <authorList>
            <person name="Hossain M.J."/>
            <person name="Sun D."/>
            <person name="Thurlow C."/>
            <person name="Azadi P."/>
            <person name="Terhune J.S."/>
            <person name="Liles M.R."/>
        </authorList>
    </citation>
    <scope>NUCLEOTIDE SEQUENCE</scope>
    <source>
        <strain evidence="2">GA97-22</strain>
    </source>
</reference>
<feature type="transmembrane region" description="Helical" evidence="1">
    <location>
        <begin position="7"/>
        <end position="25"/>
    </location>
</feature>
<feature type="transmembrane region" description="Helical" evidence="1">
    <location>
        <begin position="236"/>
        <end position="258"/>
    </location>
</feature>
<gene>
    <name evidence="2" type="primary">csaA</name>
</gene>
<evidence type="ECO:0000256" key="1">
    <source>
        <dbReference type="SAM" id="Phobius"/>
    </source>
</evidence>
<feature type="transmembrane region" description="Helical" evidence="1">
    <location>
        <begin position="133"/>
        <end position="154"/>
    </location>
</feature>
<accession>A0A068FS48</accession>
<protein>
    <submittedName>
        <fullName evidence="2">Polysaccharide biosynthesis protein</fullName>
    </submittedName>
</protein>
<dbReference type="EMBL" id="KC999967">
    <property type="protein sequence ID" value="AID70972.1"/>
    <property type="molecule type" value="Genomic_DNA"/>
</dbReference>
<sequence length="390" mass="44262">MESKKFIAVTIVLYVSSLISYYTQIKIIDIYGLQVKYYFDLYISYLQITITLAIFGLPSAISLMVSRENKIPSNINFFSLICAIVASTVLNLFFLNGSLLIQLLIFIFLYISFVNDLNTGVMSSIGMFEYPRVWLLLGNATLLIIVAMDPIGLLQVKDTLGEVGHALMFIIIPIIPLFLVLNFGKKFKTASIAYEAISLRGVFKYINHIYLFSILSIIMTRVPYINFSEFIDKYSLAQYTLSISLSNFIVIPLNVLTLKLLSSNMEKKPNIFLINLVLIFIVFFSALLLYCFSSNTDILYQLTNISSSDILISTYLVIATVAISSINLSVSLRLQKKIKAFLVLDIVLVIIIFLITLNTIHSFQSLSSYNYMIVSIVFLKILFQNYLLRE</sequence>
<proteinExistence type="predicted"/>
<feature type="transmembrane region" description="Helical" evidence="1">
    <location>
        <begin position="77"/>
        <end position="94"/>
    </location>
</feature>
<feature type="transmembrane region" description="Helical" evidence="1">
    <location>
        <begin position="369"/>
        <end position="388"/>
    </location>
</feature>
<dbReference type="RefSeq" id="WP_103471163.1">
    <property type="nucleotide sequence ID" value="NZ_PPUX01000002.1"/>
</dbReference>
<dbReference type="AlphaFoldDB" id="A0A068FS48"/>